<dbReference type="GO" id="GO:0005794">
    <property type="term" value="C:Golgi apparatus"/>
    <property type="evidence" value="ECO:0007669"/>
    <property type="project" value="UniProtKB-SubCell"/>
</dbReference>
<gene>
    <name evidence="24" type="ORF">DPMN_109027</name>
</gene>
<evidence type="ECO:0000313" key="24">
    <source>
        <dbReference type="EMBL" id="KAH3835669.1"/>
    </source>
</evidence>
<evidence type="ECO:0000256" key="21">
    <source>
        <dbReference type="SAM" id="Phobius"/>
    </source>
</evidence>
<keyword evidence="9" id="KW-0479">Metal-binding</keyword>
<evidence type="ECO:0000256" key="7">
    <source>
        <dbReference type="ARBA" id="ARBA00022679"/>
    </source>
</evidence>
<keyword evidence="25" id="KW-1185">Reference proteome</keyword>
<evidence type="ECO:0000256" key="20">
    <source>
        <dbReference type="SAM" id="Coils"/>
    </source>
</evidence>
<dbReference type="InterPro" id="IPR015338">
    <property type="entry name" value="GT64_dom"/>
</dbReference>
<evidence type="ECO:0000256" key="12">
    <source>
        <dbReference type="ARBA" id="ARBA00022989"/>
    </source>
</evidence>
<dbReference type="InterPro" id="IPR004263">
    <property type="entry name" value="Exostosin"/>
</dbReference>
<comment type="catalytic activity">
    <reaction evidence="18">
        <text>3-O-(beta-D-GlcA-(1-&gt;3)-beta-D-Gal-(1-&gt;3)-beta-D-Gal-(1-&gt;4)-beta-D-Xyl)-L-seryl-[protein] + UDP-N-acetyl-alpha-D-glucosamine = 3-O-(alpha-D-GlcNAc-(1-&gt;4)-beta-D-GlcA-(1-&gt;3)-beta-D-Gal-(1-&gt;3)-beta-D-Gal-(1-&gt;4)-beta-D-Xyl)-L-seryl-[protein] + UDP + H(+)</text>
        <dbReference type="Rhea" id="RHEA:16221"/>
        <dbReference type="Rhea" id="RHEA-COMP:12573"/>
        <dbReference type="Rhea" id="RHEA-COMP:12574"/>
        <dbReference type="ChEBI" id="CHEBI:15378"/>
        <dbReference type="ChEBI" id="CHEBI:57705"/>
        <dbReference type="ChEBI" id="CHEBI:58223"/>
        <dbReference type="ChEBI" id="CHEBI:132093"/>
        <dbReference type="ChEBI" id="CHEBI:132104"/>
        <dbReference type="EC" id="2.4.1.223"/>
    </reaction>
</comment>
<evidence type="ECO:0000256" key="2">
    <source>
        <dbReference type="ARBA" id="ARBA00004555"/>
    </source>
</evidence>
<dbReference type="GO" id="GO:0015012">
    <property type="term" value="P:heparan sulfate proteoglycan biosynthetic process"/>
    <property type="evidence" value="ECO:0007669"/>
    <property type="project" value="UniProtKB-ARBA"/>
</dbReference>
<keyword evidence="15" id="KW-1015">Disulfide bond</keyword>
<keyword evidence="6" id="KW-0328">Glycosyltransferase</keyword>
<dbReference type="EC" id="2.4.1.223" evidence="19"/>
<evidence type="ECO:0000256" key="3">
    <source>
        <dbReference type="ARBA" id="ARBA00004648"/>
    </source>
</evidence>
<evidence type="ECO:0000256" key="11">
    <source>
        <dbReference type="ARBA" id="ARBA00022968"/>
    </source>
</evidence>
<dbReference type="Gene3D" id="3.90.550.10">
    <property type="entry name" value="Spore Coat Polysaccharide Biosynthesis Protein SpsA, Chain A"/>
    <property type="match status" value="1"/>
</dbReference>
<evidence type="ECO:0000256" key="9">
    <source>
        <dbReference type="ARBA" id="ARBA00022723"/>
    </source>
</evidence>
<keyword evidence="7" id="KW-0808">Transferase</keyword>
<dbReference type="InterPro" id="IPR040911">
    <property type="entry name" value="Exostosin_GT47"/>
</dbReference>
<dbReference type="Proteomes" id="UP000828390">
    <property type="component" value="Unassembled WGS sequence"/>
</dbReference>
<evidence type="ECO:0000313" key="25">
    <source>
        <dbReference type="Proteomes" id="UP000828390"/>
    </source>
</evidence>
<keyword evidence="8 21" id="KW-0812">Transmembrane</keyword>
<comment type="cofactor">
    <cofactor evidence="1">
        <name>Mn(2+)</name>
        <dbReference type="ChEBI" id="CHEBI:29035"/>
    </cofactor>
</comment>
<name>A0A9D4KA07_DREPO</name>
<evidence type="ECO:0000256" key="18">
    <source>
        <dbReference type="ARBA" id="ARBA00050948"/>
    </source>
</evidence>
<dbReference type="PANTHER" id="PTHR48261">
    <property type="entry name" value="ACETYLGLUCOSAMINYLTRANSFERASE"/>
    <property type="match status" value="1"/>
</dbReference>
<evidence type="ECO:0000256" key="16">
    <source>
        <dbReference type="ARBA" id="ARBA00023180"/>
    </source>
</evidence>
<comment type="pathway">
    <text evidence="4">Glycan metabolism; heparan sulfate biosynthesis.</text>
</comment>
<keyword evidence="13" id="KW-0333">Golgi apparatus</keyword>
<keyword evidence="11" id="KW-0735">Signal-anchor</keyword>
<protein>
    <recommendedName>
        <fullName evidence="19">glucuronosyl-galactosyl-proteoglycan 4-alpha-N-acetylglucosaminyltransferase</fullName>
        <ecNumber evidence="19">2.4.1.223</ecNumber>
    </recommendedName>
</protein>
<dbReference type="PANTHER" id="PTHR48261:SF4">
    <property type="entry name" value="EXOSTOSIN LIKE GLYCOSYLTRANSFERASE 3"/>
    <property type="match status" value="1"/>
</dbReference>
<keyword evidence="16" id="KW-0325">Glycoprotein</keyword>
<dbReference type="GO" id="GO:0046872">
    <property type="term" value="F:metal ion binding"/>
    <property type="evidence" value="ECO:0007669"/>
    <property type="project" value="UniProtKB-KW"/>
</dbReference>
<dbReference type="GO" id="GO:0001888">
    <property type="term" value="F:glucuronyl-galactosyl-proteoglycan 4-alpha-N-acetylglucosaminyltransferase activity"/>
    <property type="evidence" value="ECO:0007669"/>
    <property type="project" value="UniProtKB-EC"/>
</dbReference>
<comment type="caution">
    <text evidence="24">The sequence shown here is derived from an EMBL/GenBank/DDBJ whole genome shotgun (WGS) entry which is preliminary data.</text>
</comment>
<feature type="transmembrane region" description="Helical" evidence="21">
    <location>
        <begin position="21"/>
        <end position="43"/>
    </location>
</feature>
<dbReference type="Pfam" id="PF03016">
    <property type="entry name" value="Exostosin_GT47"/>
    <property type="match status" value="1"/>
</dbReference>
<evidence type="ECO:0000256" key="19">
    <source>
        <dbReference type="ARBA" id="ARBA00066812"/>
    </source>
</evidence>
<evidence type="ECO:0000256" key="6">
    <source>
        <dbReference type="ARBA" id="ARBA00022676"/>
    </source>
</evidence>
<comment type="subcellular location">
    <subcellularLocation>
        <location evidence="3">Endoplasmic reticulum membrane</location>
        <topology evidence="3">Single-pass type II membrane protein</topology>
    </subcellularLocation>
    <subcellularLocation>
        <location evidence="2">Golgi apparatus</location>
    </subcellularLocation>
</comment>
<dbReference type="AlphaFoldDB" id="A0A9D4KA07"/>
<feature type="domain" description="Glycosyl transferase 64" evidence="23">
    <location>
        <begin position="688"/>
        <end position="929"/>
    </location>
</feature>
<keyword evidence="20" id="KW-0175">Coiled coil</keyword>
<feature type="coiled-coil region" evidence="20">
    <location>
        <begin position="80"/>
        <end position="149"/>
    </location>
</feature>
<dbReference type="GO" id="GO:0005789">
    <property type="term" value="C:endoplasmic reticulum membrane"/>
    <property type="evidence" value="ECO:0007669"/>
    <property type="project" value="UniProtKB-SubCell"/>
</dbReference>
<evidence type="ECO:0000256" key="14">
    <source>
        <dbReference type="ARBA" id="ARBA00023136"/>
    </source>
</evidence>
<dbReference type="InterPro" id="IPR029044">
    <property type="entry name" value="Nucleotide-diphossugar_trans"/>
</dbReference>
<evidence type="ECO:0000256" key="1">
    <source>
        <dbReference type="ARBA" id="ARBA00001936"/>
    </source>
</evidence>
<evidence type="ECO:0000256" key="10">
    <source>
        <dbReference type="ARBA" id="ARBA00022824"/>
    </source>
</evidence>
<dbReference type="EMBL" id="JAIWYP010000004">
    <property type="protein sequence ID" value="KAH3835669.1"/>
    <property type="molecule type" value="Genomic_DNA"/>
</dbReference>
<dbReference type="Pfam" id="PF09258">
    <property type="entry name" value="Glyco_transf_64"/>
    <property type="match status" value="1"/>
</dbReference>
<evidence type="ECO:0000256" key="13">
    <source>
        <dbReference type="ARBA" id="ARBA00023034"/>
    </source>
</evidence>
<proteinExistence type="inferred from homology"/>
<dbReference type="SUPFAM" id="SSF53448">
    <property type="entry name" value="Nucleotide-diphospho-sugar transferases"/>
    <property type="match status" value="1"/>
</dbReference>
<keyword evidence="14 21" id="KW-0472">Membrane</keyword>
<accession>A0A9D4KA07</accession>
<evidence type="ECO:0000256" key="15">
    <source>
        <dbReference type="ARBA" id="ARBA00023157"/>
    </source>
</evidence>
<evidence type="ECO:0000256" key="8">
    <source>
        <dbReference type="ARBA" id="ARBA00022692"/>
    </source>
</evidence>
<sequence length="944" mass="107679">MDGGHSTKKRGFCFMLVRSRIGQLILGLLAIFVLSTFISHYYISNFGADGELGYRSRSTKNHPEDADLDRVQCHELKGQITELRRIRGSVNNELRELESKRLSLQTEITKVKTHLEALRIEQENIEKNIKQLTLNLDQLKVEVDEFSNGDQQILKAPLRFIPSSIRIKAKSGTENDQFHICLMFTCFDFSRCSLLSPFLVYVYGLNSHFTDSNLNDFIKSSVYQAFDGNAHITSSPETACVYVAIFGEIFSEESPETIQNKINSLRYWNGDGLNHVLINLARSRSNVDLFHGVKTGRAIIVQSSFVETGFRRQFDIVVPPLLGNSDGEVWAELPPLNPIRRNYLLSFSGQFKDNANSIAAVHNNDIKKAGPQNYQSRTLQAALHVPILNSSVKHVQNELEDLESSIVQQLKLFESEGTEKLSFNFMCESGHETVGINGEWLLCGNENDRANILKQSTFSLIIAPANYTIISTTVFQARLYESLKSGAIPVILGDYAELPFSELLDWSKAVIILPKQRVTELYYLLRTLSNVDMMEFKRNGRRFWETYFGTSKSVVTTMLAVVRTRLNIPAPPVREEPSPTAVSNFIPVPQNLAPDPDEVTDEVLGPVEPPFPSQTFKQNYTVWTLRDPFNMPGDPFHLFPFLPFEKFLPSDSKFFGAGSGYRPINKGEGGSGKEFSESIGGNHPREQFTIVMLTYERSDVLIKAVTRLKGLPHLNKVIVVWNNPTVPSENLGWPEIGVPVVVVKMAKNSLNNRFLPFEDIQTEAVLSIDDDSHLRHDEIVFGFRVWREERDRIVGFPGRYHAWDPRHGGWHYNSNYTCEMSMVITGAAFFHKYYSYLYSYTMAAAIREKVDEYMNCEDIAMNFLVSHITRKPPVKVTSRWTFRCPGCPQQLALDESHFSERHKCINYFVEIYGYMPLLYTQYRADSILFKTRISHDKQKCFKFI</sequence>
<feature type="domain" description="Exostosin GT47" evidence="22">
    <location>
        <begin position="196"/>
        <end position="528"/>
    </location>
</feature>
<reference evidence="24" key="1">
    <citation type="journal article" date="2019" name="bioRxiv">
        <title>The Genome of the Zebra Mussel, Dreissena polymorpha: A Resource for Invasive Species Research.</title>
        <authorList>
            <person name="McCartney M.A."/>
            <person name="Auch B."/>
            <person name="Kono T."/>
            <person name="Mallez S."/>
            <person name="Zhang Y."/>
            <person name="Obille A."/>
            <person name="Becker A."/>
            <person name="Abrahante J.E."/>
            <person name="Garbe J."/>
            <person name="Badalamenti J.P."/>
            <person name="Herman A."/>
            <person name="Mangelson H."/>
            <person name="Liachko I."/>
            <person name="Sullivan S."/>
            <person name="Sone E.D."/>
            <person name="Koren S."/>
            <person name="Silverstein K.A.T."/>
            <person name="Beckman K.B."/>
            <person name="Gohl D.M."/>
        </authorList>
    </citation>
    <scope>NUCLEOTIDE SEQUENCE</scope>
    <source>
        <strain evidence="24">Duluth1</strain>
        <tissue evidence="24">Whole animal</tissue>
    </source>
</reference>
<comment type="similarity">
    <text evidence="5">Belongs to the glycosyltransferase 47 family.</text>
</comment>
<dbReference type="Gene3D" id="1.10.287.1490">
    <property type="match status" value="1"/>
</dbReference>
<evidence type="ECO:0000259" key="22">
    <source>
        <dbReference type="Pfam" id="PF03016"/>
    </source>
</evidence>
<reference evidence="24" key="2">
    <citation type="submission" date="2020-11" db="EMBL/GenBank/DDBJ databases">
        <authorList>
            <person name="McCartney M.A."/>
            <person name="Auch B."/>
            <person name="Kono T."/>
            <person name="Mallez S."/>
            <person name="Becker A."/>
            <person name="Gohl D.M."/>
            <person name="Silverstein K.A.T."/>
            <person name="Koren S."/>
            <person name="Bechman K.B."/>
            <person name="Herman A."/>
            <person name="Abrahante J.E."/>
            <person name="Garbe J."/>
        </authorList>
    </citation>
    <scope>NUCLEOTIDE SEQUENCE</scope>
    <source>
        <strain evidence="24">Duluth1</strain>
        <tissue evidence="24">Whole animal</tissue>
    </source>
</reference>
<dbReference type="FunFam" id="3.90.550.10:FF:000033">
    <property type="entry name" value="Exostosin-like glycosyltransferase 3"/>
    <property type="match status" value="1"/>
</dbReference>
<keyword evidence="10" id="KW-0256">Endoplasmic reticulum</keyword>
<organism evidence="24 25">
    <name type="scientific">Dreissena polymorpha</name>
    <name type="common">Zebra mussel</name>
    <name type="synonym">Mytilus polymorpha</name>
    <dbReference type="NCBI Taxonomy" id="45954"/>
    <lineage>
        <taxon>Eukaryota</taxon>
        <taxon>Metazoa</taxon>
        <taxon>Spiralia</taxon>
        <taxon>Lophotrochozoa</taxon>
        <taxon>Mollusca</taxon>
        <taxon>Bivalvia</taxon>
        <taxon>Autobranchia</taxon>
        <taxon>Heteroconchia</taxon>
        <taxon>Euheterodonta</taxon>
        <taxon>Imparidentia</taxon>
        <taxon>Neoheterodontei</taxon>
        <taxon>Myida</taxon>
        <taxon>Dreissenoidea</taxon>
        <taxon>Dreissenidae</taxon>
        <taxon>Dreissena</taxon>
    </lineage>
</organism>
<evidence type="ECO:0000256" key="4">
    <source>
        <dbReference type="ARBA" id="ARBA00005093"/>
    </source>
</evidence>
<evidence type="ECO:0000256" key="17">
    <source>
        <dbReference type="ARBA" id="ARBA00023211"/>
    </source>
</evidence>
<keyword evidence="12 21" id="KW-1133">Transmembrane helix</keyword>
<keyword evidence="17" id="KW-0464">Manganese</keyword>
<evidence type="ECO:0000256" key="5">
    <source>
        <dbReference type="ARBA" id="ARBA00010271"/>
    </source>
</evidence>
<evidence type="ECO:0000259" key="23">
    <source>
        <dbReference type="Pfam" id="PF09258"/>
    </source>
</evidence>